<reference evidence="3" key="1">
    <citation type="submission" date="2025-08" db="UniProtKB">
        <authorList>
            <consortium name="RefSeq"/>
        </authorList>
    </citation>
    <scope>IDENTIFICATION</scope>
    <source>
        <tissue evidence="3">Total insect</tissue>
    </source>
</reference>
<dbReference type="RefSeq" id="XP_034253122.1">
    <property type="nucleotide sequence ID" value="XM_034397231.1"/>
</dbReference>
<dbReference type="InParanoid" id="A0A6P9A5G1"/>
<dbReference type="GeneID" id="117652370"/>
<proteinExistence type="predicted"/>
<dbReference type="AlphaFoldDB" id="A0A6P9A5G1"/>
<gene>
    <name evidence="3" type="primary">LOC117652370</name>
</gene>
<evidence type="ECO:0000256" key="1">
    <source>
        <dbReference type="SAM" id="MobiDB-lite"/>
    </source>
</evidence>
<evidence type="ECO:0000313" key="3">
    <source>
        <dbReference type="RefSeq" id="XP_034253122.1"/>
    </source>
</evidence>
<dbReference type="Proteomes" id="UP000515158">
    <property type="component" value="Unplaced"/>
</dbReference>
<keyword evidence="2" id="KW-1185">Reference proteome</keyword>
<feature type="region of interest" description="Disordered" evidence="1">
    <location>
        <begin position="403"/>
        <end position="501"/>
    </location>
</feature>
<name>A0A6P9A5G1_THRPL</name>
<dbReference type="OrthoDB" id="8196528at2759"/>
<protein>
    <submittedName>
        <fullName evidence="3">Uncharacterized protein LOC117652370 isoform X1</fullName>
    </submittedName>
</protein>
<sequence length="501" mass="55406">MSVRCSPTVPPASAPCWRRWRLLALLDGGGVQWHIAKLRALREQMHEEDLVCPMLWIPKGVCEDICPNKLLDLLNFAPNDWDSITCALVIISRGVLLGEKSYADMQVALQECRAAMTWPKDSEPQCRLLVRYHAAMAHVVDATWIMAACLHFGLPVRTVLDSMRLTHRFVPRVSALRVQDQAAVAAVRSLTLQIVHYTLWPSLMDERKPVFKEALESATCAMALAPEEGVWLTLYARCLPWTDTRKSILLQAGFNLHKTPFTVIEYASYLSHSGYAEAVDEAAKLCEMAIRLWPDSVFVNSNYVTLFLNSNCRAKLSLATADECLRRARNLAPDSPMLAGHRWNLRDVHRAGGQLSPILEEGEDVLADVGCWSPEKEQRLLAIAACLYPTALLQLQHLSRPVQAQQPGPAASVEQHPDEAAAKGPDTLWSPKIKKKFADPAGRSPPPSPSPDLSKPCPTALNVPPPDSEPDPSPFPSATAEHDPSEHTSTPHLPPLRLSLS</sequence>
<feature type="compositionally biased region" description="Pro residues" evidence="1">
    <location>
        <begin position="463"/>
        <end position="475"/>
    </location>
</feature>
<evidence type="ECO:0000313" key="2">
    <source>
        <dbReference type="Proteomes" id="UP000515158"/>
    </source>
</evidence>
<accession>A0A6P9A5G1</accession>
<dbReference type="KEGG" id="tpal:117652370"/>
<organism evidence="3">
    <name type="scientific">Thrips palmi</name>
    <name type="common">Melon thrips</name>
    <dbReference type="NCBI Taxonomy" id="161013"/>
    <lineage>
        <taxon>Eukaryota</taxon>
        <taxon>Metazoa</taxon>
        <taxon>Ecdysozoa</taxon>
        <taxon>Arthropoda</taxon>
        <taxon>Hexapoda</taxon>
        <taxon>Insecta</taxon>
        <taxon>Pterygota</taxon>
        <taxon>Neoptera</taxon>
        <taxon>Paraneoptera</taxon>
        <taxon>Thysanoptera</taxon>
        <taxon>Terebrantia</taxon>
        <taxon>Thripoidea</taxon>
        <taxon>Thripidae</taxon>
        <taxon>Thrips</taxon>
    </lineage>
</organism>